<protein>
    <submittedName>
        <fullName evidence="10">ABC-2 family transporter protein</fullName>
    </submittedName>
</protein>
<dbReference type="AlphaFoldDB" id="Q22MI8"/>
<feature type="transmembrane region" description="Helical" evidence="8">
    <location>
        <begin position="395"/>
        <end position="415"/>
    </location>
</feature>
<dbReference type="PROSITE" id="PS50893">
    <property type="entry name" value="ABC_TRANSPORTER_2"/>
    <property type="match status" value="1"/>
</dbReference>
<reference evidence="11" key="1">
    <citation type="journal article" date="2006" name="PLoS Biol.">
        <title>Macronuclear genome sequence of the ciliate Tetrahymena thermophila, a model eukaryote.</title>
        <authorList>
            <person name="Eisen J.A."/>
            <person name="Coyne R.S."/>
            <person name="Wu M."/>
            <person name="Wu D."/>
            <person name="Thiagarajan M."/>
            <person name="Wortman J.R."/>
            <person name="Badger J.H."/>
            <person name="Ren Q."/>
            <person name="Amedeo P."/>
            <person name="Jones K.M."/>
            <person name="Tallon L.J."/>
            <person name="Delcher A.L."/>
            <person name="Salzberg S.L."/>
            <person name="Silva J.C."/>
            <person name="Haas B.J."/>
            <person name="Majoros W.H."/>
            <person name="Farzad M."/>
            <person name="Carlton J.M."/>
            <person name="Smith R.K. Jr."/>
            <person name="Garg J."/>
            <person name="Pearlman R.E."/>
            <person name="Karrer K.M."/>
            <person name="Sun L."/>
            <person name="Manning G."/>
            <person name="Elde N.C."/>
            <person name="Turkewitz A.P."/>
            <person name="Asai D.J."/>
            <person name="Wilkes D.E."/>
            <person name="Wang Y."/>
            <person name="Cai H."/>
            <person name="Collins K."/>
            <person name="Stewart B.A."/>
            <person name="Lee S.R."/>
            <person name="Wilamowska K."/>
            <person name="Weinberg Z."/>
            <person name="Ruzzo W.L."/>
            <person name="Wloga D."/>
            <person name="Gaertig J."/>
            <person name="Frankel J."/>
            <person name="Tsao C.-C."/>
            <person name="Gorovsky M.A."/>
            <person name="Keeling P.J."/>
            <person name="Waller R.F."/>
            <person name="Patron N.J."/>
            <person name="Cherry J.M."/>
            <person name="Stover N.A."/>
            <person name="Krieger C.J."/>
            <person name="del Toro C."/>
            <person name="Ryder H.F."/>
            <person name="Williamson S.C."/>
            <person name="Barbeau R.A."/>
            <person name="Hamilton E.P."/>
            <person name="Orias E."/>
        </authorList>
    </citation>
    <scope>NUCLEOTIDE SEQUENCE [LARGE SCALE GENOMIC DNA]</scope>
    <source>
        <strain evidence="11">SB210</strain>
    </source>
</reference>
<evidence type="ECO:0000256" key="6">
    <source>
        <dbReference type="ARBA" id="ARBA00022989"/>
    </source>
</evidence>
<evidence type="ECO:0000313" key="10">
    <source>
        <dbReference type="EMBL" id="EAR86558.2"/>
    </source>
</evidence>
<dbReference type="Proteomes" id="UP000009168">
    <property type="component" value="Unassembled WGS sequence"/>
</dbReference>
<evidence type="ECO:0000256" key="4">
    <source>
        <dbReference type="ARBA" id="ARBA00022741"/>
    </source>
</evidence>
<feature type="domain" description="ABC transporter" evidence="9">
    <location>
        <begin position="28"/>
        <end position="273"/>
    </location>
</feature>
<keyword evidence="5" id="KW-0067">ATP-binding</keyword>
<dbReference type="InterPro" id="IPR003593">
    <property type="entry name" value="AAA+_ATPase"/>
</dbReference>
<gene>
    <name evidence="10" type="ORF">TTHERM_00035320</name>
</gene>
<evidence type="ECO:0000256" key="8">
    <source>
        <dbReference type="SAM" id="Phobius"/>
    </source>
</evidence>
<evidence type="ECO:0000256" key="3">
    <source>
        <dbReference type="ARBA" id="ARBA00022692"/>
    </source>
</evidence>
<dbReference type="Pfam" id="PF01061">
    <property type="entry name" value="ABC2_membrane"/>
    <property type="match status" value="1"/>
</dbReference>
<feature type="transmembrane region" description="Helical" evidence="8">
    <location>
        <begin position="354"/>
        <end position="375"/>
    </location>
</feature>
<feature type="transmembrane region" description="Helical" evidence="8">
    <location>
        <begin position="436"/>
        <end position="462"/>
    </location>
</feature>
<dbReference type="HOGENOM" id="CLU_000604_57_6_1"/>
<accession>Q22MI8</accession>
<dbReference type="SMART" id="SM00382">
    <property type="entry name" value="AAA"/>
    <property type="match status" value="1"/>
</dbReference>
<keyword evidence="7 8" id="KW-0472">Membrane</keyword>
<evidence type="ECO:0000256" key="2">
    <source>
        <dbReference type="ARBA" id="ARBA00022448"/>
    </source>
</evidence>
<evidence type="ECO:0000256" key="7">
    <source>
        <dbReference type="ARBA" id="ARBA00023136"/>
    </source>
</evidence>
<dbReference type="GeneID" id="7847232"/>
<dbReference type="OrthoDB" id="184675at2759"/>
<dbReference type="InterPro" id="IPR013525">
    <property type="entry name" value="ABC2_TM"/>
</dbReference>
<dbReference type="PANTHER" id="PTHR48041:SF139">
    <property type="entry name" value="PROTEIN SCARLET"/>
    <property type="match status" value="1"/>
</dbReference>
<feature type="transmembrane region" description="Helical" evidence="8">
    <location>
        <begin position="468"/>
        <end position="487"/>
    </location>
</feature>
<dbReference type="GO" id="GO:0016887">
    <property type="term" value="F:ATP hydrolysis activity"/>
    <property type="evidence" value="ECO:0007669"/>
    <property type="project" value="InterPro"/>
</dbReference>
<proteinExistence type="predicted"/>
<dbReference type="InterPro" id="IPR050352">
    <property type="entry name" value="ABCG_transporters"/>
</dbReference>
<sequence length="600" mass="68234">MTNNVLTLPQTDNLFTLEEKKIKKGVDITWQNVTYTAHTKKYHREILKGLSGICKQGEMTAIMGSSGAGKTTLLNILCCRAENTDEVKLTGQITANGQPFDARSFSNFAAYVMQEDLIMETMTVLEALLFAAHLKMSCSEQVKQAKVKEVLKIMRLEKCQHTLIGGANIKGITKGEKKRTSIAFELVSDPDVIFLDEPTSGLDSFTAYNVVDVLQQYAREENKTIICTIHQPSSEIFIKFDRLILLVDGKFIYQGPRDKVIKHFGSFGFQCPNLSNPADYFMSIMHAESEENRNNYKTYFEQFDMNLKPIIEQEIGLRGTEKITHKESQAKFLSQLQILIGRNIKNMKRSPLELRAKIIQAIILGVFIGLVYLNLPDPYSNRDDQRAVNDYNGAIFFLIVNSNMSTLFPIVLTFPMEKAVFLKEENAKLYSVTAYFIAKTLVESVLSLICPIIYIVISYYMVGLNANFGRFCFFILVNILCSFIGQSQGMFFGSLFKDAHTATSVTPMMVFPFMLFGGFYKNVNDMPDWNAWIQWLSCYRYAFEASVRSNYVDSPFNIDVVGQTNFNLGKWLCMLMLVVLFLGFSGLTLLLLKFKRQRLQ</sequence>
<comment type="subcellular location">
    <subcellularLocation>
        <location evidence="1">Membrane</location>
        <topology evidence="1">Multi-pass membrane protein</topology>
    </subcellularLocation>
</comment>
<dbReference type="RefSeq" id="XP_977032.2">
    <property type="nucleotide sequence ID" value="XM_971939.2"/>
</dbReference>
<evidence type="ECO:0000259" key="9">
    <source>
        <dbReference type="PROSITE" id="PS50893"/>
    </source>
</evidence>
<dbReference type="FunCoup" id="Q22MI8">
    <property type="interactions" value="11"/>
</dbReference>
<name>Q22MI8_TETTS</name>
<keyword evidence="11" id="KW-1185">Reference proteome</keyword>
<dbReference type="Pfam" id="PF19055">
    <property type="entry name" value="ABC2_membrane_7"/>
    <property type="match status" value="1"/>
</dbReference>
<dbReference type="eggNOG" id="KOG0061">
    <property type="taxonomic scope" value="Eukaryota"/>
</dbReference>
<dbReference type="CDD" id="cd03213">
    <property type="entry name" value="ABCG_EPDR"/>
    <property type="match status" value="1"/>
</dbReference>
<evidence type="ECO:0000313" key="11">
    <source>
        <dbReference type="Proteomes" id="UP000009168"/>
    </source>
</evidence>
<dbReference type="Gene3D" id="3.40.50.300">
    <property type="entry name" value="P-loop containing nucleotide triphosphate hydrolases"/>
    <property type="match status" value="1"/>
</dbReference>
<dbReference type="GO" id="GO:0016020">
    <property type="term" value="C:membrane"/>
    <property type="evidence" value="ECO:0007669"/>
    <property type="project" value="UniProtKB-SubCell"/>
</dbReference>
<dbReference type="InterPro" id="IPR003439">
    <property type="entry name" value="ABC_transporter-like_ATP-bd"/>
</dbReference>
<dbReference type="InterPro" id="IPR043926">
    <property type="entry name" value="ABCG_dom"/>
</dbReference>
<dbReference type="PANTHER" id="PTHR48041">
    <property type="entry name" value="ABC TRANSPORTER G FAMILY MEMBER 28"/>
    <property type="match status" value="1"/>
</dbReference>
<dbReference type="SUPFAM" id="SSF52540">
    <property type="entry name" value="P-loop containing nucleoside triphosphate hydrolases"/>
    <property type="match status" value="1"/>
</dbReference>
<keyword evidence="6 8" id="KW-1133">Transmembrane helix</keyword>
<organism evidence="10 11">
    <name type="scientific">Tetrahymena thermophila (strain SB210)</name>
    <dbReference type="NCBI Taxonomy" id="312017"/>
    <lineage>
        <taxon>Eukaryota</taxon>
        <taxon>Sar</taxon>
        <taxon>Alveolata</taxon>
        <taxon>Ciliophora</taxon>
        <taxon>Intramacronucleata</taxon>
        <taxon>Oligohymenophorea</taxon>
        <taxon>Hymenostomatida</taxon>
        <taxon>Tetrahymenina</taxon>
        <taxon>Tetrahymenidae</taxon>
        <taxon>Tetrahymena</taxon>
    </lineage>
</organism>
<dbReference type="GO" id="GO:0140359">
    <property type="term" value="F:ABC-type transporter activity"/>
    <property type="evidence" value="ECO:0007669"/>
    <property type="project" value="InterPro"/>
</dbReference>
<keyword evidence="4" id="KW-0547">Nucleotide-binding</keyword>
<evidence type="ECO:0000256" key="1">
    <source>
        <dbReference type="ARBA" id="ARBA00004141"/>
    </source>
</evidence>
<dbReference type="GO" id="GO:0005524">
    <property type="term" value="F:ATP binding"/>
    <property type="evidence" value="ECO:0007669"/>
    <property type="project" value="UniProtKB-KW"/>
</dbReference>
<dbReference type="InParanoid" id="Q22MI8"/>
<dbReference type="STRING" id="312017.Q22MI8"/>
<dbReference type="KEGG" id="tet:TTHERM_00035320"/>
<keyword evidence="3 8" id="KW-0812">Transmembrane</keyword>
<evidence type="ECO:0000256" key="5">
    <source>
        <dbReference type="ARBA" id="ARBA00022840"/>
    </source>
</evidence>
<dbReference type="EMBL" id="GG662720">
    <property type="protein sequence ID" value="EAR86558.2"/>
    <property type="molecule type" value="Genomic_DNA"/>
</dbReference>
<keyword evidence="2" id="KW-0813">Transport</keyword>
<dbReference type="InterPro" id="IPR027417">
    <property type="entry name" value="P-loop_NTPase"/>
</dbReference>
<dbReference type="Pfam" id="PF00005">
    <property type="entry name" value="ABC_tran"/>
    <property type="match status" value="1"/>
</dbReference>
<feature type="transmembrane region" description="Helical" evidence="8">
    <location>
        <begin position="568"/>
        <end position="592"/>
    </location>
</feature>